<evidence type="ECO:0000256" key="1">
    <source>
        <dbReference type="ARBA" id="ARBA00022448"/>
    </source>
</evidence>
<evidence type="ECO:0000256" key="3">
    <source>
        <dbReference type="ARBA" id="ARBA00022840"/>
    </source>
</evidence>
<protein>
    <submittedName>
        <fullName evidence="5">ABC transporter ATP-binding protein</fullName>
    </submittedName>
</protein>
<keyword evidence="2" id="KW-0547">Nucleotide-binding</keyword>
<evidence type="ECO:0000259" key="4">
    <source>
        <dbReference type="PROSITE" id="PS50893"/>
    </source>
</evidence>
<evidence type="ECO:0000256" key="2">
    <source>
        <dbReference type="ARBA" id="ARBA00022741"/>
    </source>
</evidence>
<dbReference type="InterPro" id="IPR051782">
    <property type="entry name" value="ABC_Transporter_VariousFunc"/>
</dbReference>
<dbReference type="EMBL" id="CP102290">
    <property type="protein sequence ID" value="UWP59157.1"/>
    <property type="molecule type" value="Genomic_DNA"/>
</dbReference>
<dbReference type="PANTHER" id="PTHR42939:SF1">
    <property type="entry name" value="ABC TRANSPORTER ATP-BINDING PROTEIN ALBC-RELATED"/>
    <property type="match status" value="1"/>
</dbReference>
<name>A0ABY5VFS2_9FIRM</name>
<dbReference type="RefSeq" id="WP_028528754.1">
    <property type="nucleotide sequence ID" value="NZ_CABLBR010000014.1"/>
</dbReference>
<feature type="domain" description="ABC transporter" evidence="4">
    <location>
        <begin position="6"/>
        <end position="225"/>
    </location>
</feature>
<dbReference type="InterPro" id="IPR003439">
    <property type="entry name" value="ABC_transporter-like_ATP-bd"/>
</dbReference>
<evidence type="ECO:0000313" key="6">
    <source>
        <dbReference type="Proteomes" id="UP001060164"/>
    </source>
</evidence>
<gene>
    <name evidence="5" type="ORF">NQ502_17600</name>
</gene>
<dbReference type="PROSITE" id="PS50893">
    <property type="entry name" value="ABC_TRANSPORTER_2"/>
    <property type="match status" value="1"/>
</dbReference>
<dbReference type="PANTHER" id="PTHR42939">
    <property type="entry name" value="ABC TRANSPORTER ATP-BINDING PROTEIN ALBC-RELATED"/>
    <property type="match status" value="1"/>
</dbReference>
<organism evidence="5 6">
    <name type="scientific">Ruminococcus gauvreauii</name>
    <dbReference type="NCBI Taxonomy" id="438033"/>
    <lineage>
        <taxon>Bacteria</taxon>
        <taxon>Bacillati</taxon>
        <taxon>Bacillota</taxon>
        <taxon>Clostridia</taxon>
        <taxon>Eubacteriales</taxon>
        <taxon>Oscillospiraceae</taxon>
        <taxon>Ruminococcus</taxon>
    </lineage>
</organism>
<keyword evidence="6" id="KW-1185">Reference proteome</keyword>
<keyword evidence="1" id="KW-0813">Transport</keyword>
<accession>A0ABY5VFS2</accession>
<dbReference type="InterPro" id="IPR003593">
    <property type="entry name" value="AAA+_ATPase"/>
</dbReference>
<dbReference type="GO" id="GO:0005524">
    <property type="term" value="F:ATP binding"/>
    <property type="evidence" value="ECO:0007669"/>
    <property type="project" value="UniProtKB-KW"/>
</dbReference>
<dbReference type="Pfam" id="PF00005">
    <property type="entry name" value="ABC_tran"/>
    <property type="match status" value="1"/>
</dbReference>
<proteinExistence type="predicted"/>
<dbReference type="Gene3D" id="3.40.50.300">
    <property type="entry name" value="P-loop containing nucleotide triphosphate hydrolases"/>
    <property type="match status" value="1"/>
</dbReference>
<reference evidence="5" key="1">
    <citation type="journal article" date="2022" name="Cell">
        <title>Design, construction, and in vivo augmentation of a complex gut microbiome.</title>
        <authorList>
            <person name="Cheng A.G."/>
            <person name="Ho P.Y."/>
            <person name="Aranda-Diaz A."/>
            <person name="Jain S."/>
            <person name="Yu F.B."/>
            <person name="Meng X."/>
            <person name="Wang M."/>
            <person name="Iakiviak M."/>
            <person name="Nagashima K."/>
            <person name="Zhao A."/>
            <person name="Murugkar P."/>
            <person name="Patil A."/>
            <person name="Atabakhsh K."/>
            <person name="Weakley A."/>
            <person name="Yan J."/>
            <person name="Brumbaugh A.R."/>
            <person name="Higginbottom S."/>
            <person name="Dimas A."/>
            <person name="Shiver A.L."/>
            <person name="Deutschbauer A."/>
            <person name="Neff N."/>
            <person name="Sonnenburg J.L."/>
            <person name="Huang K.C."/>
            <person name="Fischbach M.A."/>
        </authorList>
    </citation>
    <scope>NUCLEOTIDE SEQUENCE</scope>
    <source>
        <strain evidence="5">DSM 19829</strain>
    </source>
</reference>
<dbReference type="InterPro" id="IPR027417">
    <property type="entry name" value="P-loop_NTPase"/>
</dbReference>
<sequence length="273" mass="30378">MSDTIITLKNVTKIYEGKTILQNVNLSVPEGQSLTLCGHNGSGKSTLLKLMAGLVKPTSGSVTVTKKPLFHYIPEHFPKTDLTVWQYLKAMGRIDGIDQDGTDQAAGQLLKDFFMEQMKDVPMKHLSKGSLQKVGVIQALLKVPDIMLLDEPLSGQDRPSQMVFIEKMNHLREQKTTLIMSCHEPFLMHSLSDIIYQVQDGGLSLRENPGEFEESRYILVFEEKPDALLPSALGGKAGRQNGRLTLLVSGQESNDVIGQMLQSGFTLREMYEQ</sequence>
<dbReference type="Proteomes" id="UP001060164">
    <property type="component" value="Chromosome"/>
</dbReference>
<dbReference type="SMART" id="SM00382">
    <property type="entry name" value="AAA"/>
    <property type="match status" value="1"/>
</dbReference>
<dbReference type="SUPFAM" id="SSF52540">
    <property type="entry name" value="P-loop containing nucleoside triphosphate hydrolases"/>
    <property type="match status" value="1"/>
</dbReference>
<keyword evidence="3 5" id="KW-0067">ATP-binding</keyword>
<evidence type="ECO:0000313" key="5">
    <source>
        <dbReference type="EMBL" id="UWP59157.1"/>
    </source>
</evidence>